<dbReference type="STRING" id="1403537.Q428_01665"/>
<evidence type="ECO:0000256" key="1">
    <source>
        <dbReference type="SAM" id="Phobius"/>
    </source>
</evidence>
<evidence type="ECO:0000313" key="3">
    <source>
        <dbReference type="EMBL" id="EYE89524.1"/>
    </source>
</evidence>
<evidence type="ECO:0000313" key="4">
    <source>
        <dbReference type="Proteomes" id="UP000019681"/>
    </source>
</evidence>
<dbReference type="Proteomes" id="UP000019681">
    <property type="component" value="Unassembled WGS sequence"/>
</dbReference>
<dbReference type="CDD" id="cd10944">
    <property type="entry name" value="CE4_SmPgdA_like"/>
    <property type="match status" value="1"/>
</dbReference>
<dbReference type="GO" id="GO:0016810">
    <property type="term" value="F:hydrolase activity, acting on carbon-nitrogen (but not peptide) bonds"/>
    <property type="evidence" value="ECO:0007669"/>
    <property type="project" value="InterPro"/>
</dbReference>
<dbReference type="InterPro" id="IPR050248">
    <property type="entry name" value="Polysacc_deacetylase_ArnD"/>
</dbReference>
<accession>A0A017RYQ1</accession>
<evidence type="ECO:0000259" key="2">
    <source>
        <dbReference type="PROSITE" id="PS51677"/>
    </source>
</evidence>
<keyword evidence="4" id="KW-1185">Reference proteome</keyword>
<dbReference type="PROSITE" id="PS51677">
    <property type="entry name" value="NODB"/>
    <property type="match status" value="1"/>
</dbReference>
<dbReference type="InterPro" id="IPR002509">
    <property type="entry name" value="NODB_dom"/>
</dbReference>
<dbReference type="Pfam" id="PF01522">
    <property type="entry name" value="Polysacc_deac_1"/>
    <property type="match status" value="1"/>
</dbReference>
<feature type="domain" description="NodB homology" evidence="2">
    <location>
        <begin position="91"/>
        <end position="287"/>
    </location>
</feature>
<dbReference type="PANTHER" id="PTHR10587">
    <property type="entry name" value="GLYCOSYL TRANSFERASE-RELATED"/>
    <property type="match status" value="1"/>
</dbReference>
<dbReference type="RefSeq" id="WP_051514805.1">
    <property type="nucleotide sequence ID" value="NZ_AZQP01000003.1"/>
</dbReference>
<dbReference type="OrthoDB" id="258610at2"/>
<dbReference type="EMBL" id="AZQP01000003">
    <property type="protein sequence ID" value="EYE89524.1"/>
    <property type="molecule type" value="Genomic_DNA"/>
</dbReference>
<dbReference type="GO" id="GO:0005975">
    <property type="term" value="P:carbohydrate metabolic process"/>
    <property type="evidence" value="ECO:0007669"/>
    <property type="project" value="InterPro"/>
</dbReference>
<gene>
    <name evidence="3" type="ORF">Q428_01665</name>
</gene>
<dbReference type="InterPro" id="IPR011330">
    <property type="entry name" value="Glyco_hydro/deAcase_b/a-brl"/>
</dbReference>
<keyword evidence="1" id="KW-0472">Membrane</keyword>
<dbReference type="PANTHER" id="PTHR10587:SF125">
    <property type="entry name" value="POLYSACCHARIDE DEACETYLASE YHEN-RELATED"/>
    <property type="match status" value="1"/>
</dbReference>
<reference evidence="3 4" key="1">
    <citation type="journal article" date="2014" name="Genome Announc.">
        <title>Draft Genome Sequence of Fervidicella metallireducens Strain AeBT, an Iron-Reducing Thermoanaerobe from the Great Artesian Basin.</title>
        <authorList>
            <person name="Patel B.K."/>
        </authorList>
    </citation>
    <scope>NUCLEOTIDE SEQUENCE [LARGE SCALE GENOMIC DNA]</scope>
    <source>
        <strain evidence="3 4">AeB</strain>
    </source>
</reference>
<proteinExistence type="predicted"/>
<keyword evidence="1" id="KW-0812">Transmembrane</keyword>
<keyword evidence="1" id="KW-1133">Transmembrane helix</keyword>
<comment type="caution">
    <text evidence="3">The sequence shown here is derived from an EMBL/GenBank/DDBJ whole genome shotgun (WGS) entry which is preliminary data.</text>
</comment>
<dbReference type="AlphaFoldDB" id="A0A017RYQ1"/>
<feature type="transmembrane region" description="Helical" evidence="1">
    <location>
        <begin position="7"/>
        <end position="25"/>
    </location>
</feature>
<name>A0A017RYQ1_9CLOT</name>
<dbReference type="SUPFAM" id="SSF88713">
    <property type="entry name" value="Glycoside hydrolase/deacetylase"/>
    <property type="match status" value="1"/>
</dbReference>
<protein>
    <submittedName>
        <fullName evidence="3">Polysaccharide deacetylase</fullName>
    </submittedName>
</protein>
<dbReference type="Gene3D" id="3.20.20.370">
    <property type="entry name" value="Glycoside hydrolase/deacetylase"/>
    <property type="match status" value="1"/>
</dbReference>
<sequence length="300" mass="34214">MNNRIKVLTIICSIISLTICAVLFLEIKKLMPSGNTFAVPNKPVQNTEVKVDKQPIHVEDTVEKEKEEKIKEDNASHHLDKPKEKVDLNKKVVYLTFDDGPSHNTERILDTLKEFNVKATFFVIGNDTEYGKSLYRRIVDEGHAIGNHSYSHRYSKIYKSIDAYKEDTERLGKLLNSVIGFEPRIMRFPGGSNNLVSRRYSNKKTYMKELCDEMINDGYEYYDWNVSAGDCVSGVKPAAAIVRDVVQGVKNKKRAVILFHDSEVRTTTAEAVPEIIKQLKAMGYEFRVLTETSPALKFKN</sequence>
<organism evidence="3 4">
    <name type="scientific">Fervidicella metallireducens AeB</name>
    <dbReference type="NCBI Taxonomy" id="1403537"/>
    <lineage>
        <taxon>Bacteria</taxon>
        <taxon>Bacillati</taxon>
        <taxon>Bacillota</taxon>
        <taxon>Clostridia</taxon>
        <taxon>Eubacteriales</taxon>
        <taxon>Clostridiaceae</taxon>
        <taxon>Fervidicella</taxon>
    </lineage>
</organism>